<dbReference type="SUPFAM" id="SSF52540">
    <property type="entry name" value="P-loop containing nucleoside triphosphate hydrolases"/>
    <property type="match status" value="1"/>
</dbReference>
<feature type="compositionally biased region" description="Polar residues" evidence="2">
    <location>
        <begin position="15"/>
        <end position="31"/>
    </location>
</feature>
<dbReference type="Proteomes" id="UP001447188">
    <property type="component" value="Unassembled WGS sequence"/>
</dbReference>
<evidence type="ECO:0000259" key="3">
    <source>
        <dbReference type="Pfam" id="PF22939"/>
    </source>
</evidence>
<proteinExistence type="predicted"/>
<evidence type="ECO:0000256" key="1">
    <source>
        <dbReference type="ARBA" id="ARBA00022737"/>
    </source>
</evidence>
<organism evidence="5 6">
    <name type="scientific">Discina gigas</name>
    <dbReference type="NCBI Taxonomy" id="1032678"/>
    <lineage>
        <taxon>Eukaryota</taxon>
        <taxon>Fungi</taxon>
        <taxon>Dikarya</taxon>
        <taxon>Ascomycota</taxon>
        <taxon>Pezizomycotina</taxon>
        <taxon>Pezizomycetes</taxon>
        <taxon>Pezizales</taxon>
        <taxon>Discinaceae</taxon>
        <taxon>Discina</taxon>
    </lineage>
</organism>
<dbReference type="PANTHER" id="PTHR10039:SF15">
    <property type="entry name" value="NACHT DOMAIN-CONTAINING PROTEIN"/>
    <property type="match status" value="1"/>
</dbReference>
<accession>A0ABR3G7N9</accession>
<feature type="domain" description="Nephrocystin 3-like N-terminal" evidence="4">
    <location>
        <begin position="372"/>
        <end position="536"/>
    </location>
</feature>
<dbReference type="InterPro" id="IPR054471">
    <property type="entry name" value="GPIID_WHD"/>
</dbReference>
<dbReference type="Pfam" id="PF22939">
    <property type="entry name" value="WHD_GPIID"/>
    <property type="match status" value="1"/>
</dbReference>
<evidence type="ECO:0000313" key="6">
    <source>
        <dbReference type="Proteomes" id="UP001447188"/>
    </source>
</evidence>
<keyword evidence="6" id="KW-1185">Reference proteome</keyword>
<dbReference type="InterPro" id="IPR027417">
    <property type="entry name" value="P-loop_NTPase"/>
</dbReference>
<sequence>MPSRFRLRDKLGIRSKSSSATRPGNPAISQSSLLQPVAINSGASASAPNVALNPAPATHVAPPLVTNIAPQTDPAPNIIPPAVVPSLVPQTGPAPNIIPPAVTPTLVLQPDPATSVVIVPNPAFQQAVANLIKDLSPAEQQAFNRGNDLSIESLMSQINLFDETHHQTSRSRRCADRIQQFLTALQGYMKGLAPFLQQVEPISSLIIGGANVIIDLGLRFAEFFEKLTDMMSILGGHLVYLSKYATGFMESREVQQALTCAYGDILQFFQGARKVFTDKQGKESNWTSFRVFFRVSWEPFEARFGAINLQFREHVDIVIRTANIVQYERVWSKEISQKLQDEDKERRDILHWMSKLDFEDDHETFFSKRYGDTGSWLIESQAFTDWLDADKSSVLWCYGRPGAGKSVLASLIVDTISAQYALDDRAGLGFMYYKYQNREAQKFKDIIPALVKQLCQKKHVLATEVKELYRQYSRQDQFLSQAKCQALLMEVSESFEQVFIVIDALDECVDQDVVLPLIAALIQSSSTKIKICITSRRQQFILHSLAKLKCPTIEIEAKKVDQDIAVFVSAEIDRRSEDYIYDIISPELRILIKAALVGESNGMFLWISYQIDHIFGQPSLHHIIDSLKSLPSDMASTYTRIVQKINEQVPAMKVLAKRALLWVICAGRPLSLEELVIAVAIELDLENTTDLKACKGEAIIGACANFITVENGIVVPVHHTVQEFLTAQSSFAGLERTFVQEY</sequence>
<dbReference type="EMBL" id="JBBBZM010000197">
    <property type="protein sequence ID" value="KAL0631967.1"/>
    <property type="molecule type" value="Genomic_DNA"/>
</dbReference>
<feature type="domain" description="GPI inositol-deacylase winged helix" evidence="3">
    <location>
        <begin position="651"/>
        <end position="729"/>
    </location>
</feature>
<evidence type="ECO:0000259" key="4">
    <source>
        <dbReference type="Pfam" id="PF24883"/>
    </source>
</evidence>
<feature type="region of interest" description="Disordered" evidence="2">
    <location>
        <begin position="1"/>
        <end position="31"/>
    </location>
</feature>
<dbReference type="InterPro" id="IPR056884">
    <property type="entry name" value="NPHP3-like_N"/>
</dbReference>
<feature type="compositionally biased region" description="Basic and acidic residues" evidence="2">
    <location>
        <begin position="1"/>
        <end position="12"/>
    </location>
</feature>
<dbReference type="Pfam" id="PF24883">
    <property type="entry name" value="NPHP3_N"/>
    <property type="match status" value="1"/>
</dbReference>
<gene>
    <name evidence="5" type="ORF">Q9L58_009170</name>
</gene>
<reference evidence="5 6" key="1">
    <citation type="submission" date="2024-02" db="EMBL/GenBank/DDBJ databases">
        <title>Discinaceae phylogenomics.</title>
        <authorList>
            <person name="Dirks A.C."/>
            <person name="James T.Y."/>
        </authorList>
    </citation>
    <scope>NUCLEOTIDE SEQUENCE [LARGE SCALE GENOMIC DNA]</scope>
    <source>
        <strain evidence="5 6">ACD0624</strain>
    </source>
</reference>
<evidence type="ECO:0000313" key="5">
    <source>
        <dbReference type="EMBL" id="KAL0631967.1"/>
    </source>
</evidence>
<evidence type="ECO:0000256" key="2">
    <source>
        <dbReference type="SAM" id="MobiDB-lite"/>
    </source>
</evidence>
<protein>
    <recommendedName>
        <fullName evidence="7">NACHT domain-containing protein</fullName>
    </recommendedName>
</protein>
<evidence type="ECO:0008006" key="7">
    <source>
        <dbReference type="Google" id="ProtNLM"/>
    </source>
</evidence>
<dbReference type="Gene3D" id="3.40.50.300">
    <property type="entry name" value="P-loop containing nucleotide triphosphate hydrolases"/>
    <property type="match status" value="1"/>
</dbReference>
<dbReference type="PANTHER" id="PTHR10039">
    <property type="entry name" value="AMELOGENIN"/>
    <property type="match status" value="1"/>
</dbReference>
<keyword evidence="1" id="KW-0677">Repeat</keyword>
<comment type="caution">
    <text evidence="5">The sequence shown here is derived from an EMBL/GenBank/DDBJ whole genome shotgun (WGS) entry which is preliminary data.</text>
</comment>
<name>A0ABR3G7N9_9PEZI</name>